<keyword evidence="5" id="KW-1185">Reference proteome</keyword>
<feature type="region of interest" description="Disordered" evidence="1">
    <location>
        <begin position="1"/>
        <end position="26"/>
    </location>
</feature>
<dbReference type="InterPro" id="IPR024462">
    <property type="entry name" value="GH116_N"/>
</dbReference>
<dbReference type="PANTHER" id="PTHR12654:SF0">
    <property type="entry name" value="NON-LYSOSOMAL GLUCOSYLCERAMIDASE"/>
    <property type="match status" value="1"/>
</dbReference>
<comment type="caution">
    <text evidence="4">The sequence shown here is derived from an EMBL/GenBank/DDBJ whole genome shotgun (WGS) entry which is preliminary data.</text>
</comment>
<dbReference type="AlphaFoldDB" id="A0A226EM31"/>
<dbReference type="OrthoDB" id="730489at2759"/>
<dbReference type="Proteomes" id="UP000198287">
    <property type="component" value="Unassembled WGS sequence"/>
</dbReference>
<dbReference type="InterPro" id="IPR052566">
    <property type="entry name" value="Non-lysos_glucosylceramidase"/>
</dbReference>
<dbReference type="GO" id="GO:0005975">
    <property type="term" value="P:carbohydrate metabolic process"/>
    <property type="evidence" value="ECO:0007669"/>
    <property type="project" value="InterPro"/>
</dbReference>
<evidence type="ECO:0000313" key="4">
    <source>
        <dbReference type="EMBL" id="OXA58207.1"/>
    </source>
</evidence>
<evidence type="ECO:0000256" key="1">
    <source>
        <dbReference type="SAM" id="MobiDB-lite"/>
    </source>
</evidence>
<dbReference type="SUPFAM" id="SSF48208">
    <property type="entry name" value="Six-hairpin glycosidases"/>
    <property type="match status" value="1"/>
</dbReference>
<feature type="domain" description="Glycosyl-hydrolase family 116 catalytic region" evidence="2">
    <location>
        <begin position="476"/>
        <end position="635"/>
    </location>
</feature>
<dbReference type="InterPro" id="IPR006775">
    <property type="entry name" value="GH116_catalytic"/>
</dbReference>
<name>A0A226EM31_FOLCA</name>
<gene>
    <name evidence="4" type="ORF">Fcan01_07456</name>
</gene>
<sequence>MEIKSPSVDSGAASGDYSPETGRPSSDELCKKFGWSVRMDHRFPETWDSVCIPRLKQIGDLLPLFIRYLFWWFKTWIVRRVKPFIDFITLNGKQIYGVPVGGIGSGSIGRGFKGEFCRYHMVPGIYSYDVVDANQFILCVRDTKGTVLYQKVLSGVGKPENGNLSSWDWSFNPCDGHYTGLYPRAWYTFNIHKLNLVLECKQVSPVIPHDYVDSCLPCTAFQWTIKNNSTERRIISITFTFKNGTGSKKDKYGKCSSETFSTACDSSKVKGVALQHMIEGIQTTYGIGCLEKKDQCVTSMNQFDLLHGSDLWLKLSQTGRLDTESCSYELTKGETGIAVNCIGEVDPKGMEEMIFTLGWDQPQIKFKGREWTHTRRYTRYIKRTNNSDSACEIKPTTIAIQNLAAHCILNYKKWDQAIDKWQLPVLTNKNLPAWFKSAIFNETYFISDGGTLWLEYDGDTLPKTVTKKEDLRNEFGRFCYLEAHEYRMFNTYDVHFYASFALAQLWPKLQHSLQYDMADAVNSKDDTMRLHLFDGHRSQRKIADSVPHDFGDPSEDPYLKINSYLMHDVSGWRDLNLKFVLQVFRDWKLSADSTYLNDLLPICEKVMKKSLEWDQDGDGVIENSGSADQVSDTYSFISAILGYLTSVTVSYSHKTYDTWVMKGVSAYCGSLWLASLFAMIDMLKNSTDFPNKQNLIDEYQNTLDRGKVSFHEKLWTGNYYRFDTSGSSHGESIMSDQLCGHWFLAMCGVDDSEIFPKANVLRALKTIFENNVMKVRDGTMGAINGMNPDSSIDTFTMQSEETWTGVSYALGATMIKNGMTEEGFRTAEGIYRTVYETIGMGFETPEALQHREKYRAIGYMRALGIWSIMSAIKSQ</sequence>
<dbReference type="GO" id="GO:0008422">
    <property type="term" value="F:beta-glucosidase activity"/>
    <property type="evidence" value="ECO:0007669"/>
    <property type="project" value="TreeGrafter"/>
</dbReference>
<evidence type="ECO:0000259" key="3">
    <source>
        <dbReference type="Pfam" id="PF12215"/>
    </source>
</evidence>
<dbReference type="PANTHER" id="PTHR12654">
    <property type="entry name" value="BILE ACID BETA-GLUCOSIDASE-RELATED"/>
    <property type="match status" value="1"/>
</dbReference>
<dbReference type="InterPro" id="IPR008928">
    <property type="entry name" value="6-hairpin_glycosidase_sf"/>
</dbReference>
<dbReference type="InterPro" id="IPR012341">
    <property type="entry name" value="6hp_glycosidase-like_sf"/>
</dbReference>
<dbReference type="STRING" id="158441.A0A226EM31"/>
<dbReference type="EMBL" id="LNIX01000003">
    <property type="protein sequence ID" value="OXA58207.1"/>
    <property type="molecule type" value="Genomic_DNA"/>
</dbReference>
<protein>
    <submittedName>
        <fullName evidence="4">Non-lysosomal glucosylceramidase</fullName>
    </submittedName>
</protein>
<organism evidence="4 5">
    <name type="scientific">Folsomia candida</name>
    <name type="common">Springtail</name>
    <dbReference type="NCBI Taxonomy" id="158441"/>
    <lineage>
        <taxon>Eukaryota</taxon>
        <taxon>Metazoa</taxon>
        <taxon>Ecdysozoa</taxon>
        <taxon>Arthropoda</taxon>
        <taxon>Hexapoda</taxon>
        <taxon>Collembola</taxon>
        <taxon>Entomobryomorpha</taxon>
        <taxon>Isotomoidea</taxon>
        <taxon>Isotomidae</taxon>
        <taxon>Proisotominae</taxon>
        <taxon>Folsomia</taxon>
    </lineage>
</organism>
<dbReference type="OMA" id="HDLGAPN"/>
<accession>A0A226EM31</accession>
<proteinExistence type="predicted"/>
<reference evidence="4 5" key="1">
    <citation type="submission" date="2015-12" db="EMBL/GenBank/DDBJ databases">
        <title>The genome of Folsomia candida.</title>
        <authorList>
            <person name="Faddeeva A."/>
            <person name="Derks M.F."/>
            <person name="Anvar Y."/>
            <person name="Smit S."/>
            <person name="Van Straalen N."/>
            <person name="Roelofs D."/>
        </authorList>
    </citation>
    <scope>NUCLEOTIDE SEQUENCE [LARGE SCALE GENOMIC DNA]</scope>
    <source>
        <strain evidence="4 5">VU population</strain>
        <tissue evidence="4">Whole body</tissue>
    </source>
</reference>
<dbReference type="Gene3D" id="1.50.10.10">
    <property type="match status" value="1"/>
</dbReference>
<evidence type="ECO:0000313" key="5">
    <source>
        <dbReference type="Proteomes" id="UP000198287"/>
    </source>
</evidence>
<dbReference type="Pfam" id="PF12215">
    <property type="entry name" value="Glyco_hydr_116N"/>
    <property type="match status" value="1"/>
</dbReference>
<dbReference type="Pfam" id="PF04685">
    <property type="entry name" value="DUF608"/>
    <property type="match status" value="2"/>
</dbReference>
<feature type="domain" description="Glycosyl-hydrolase family 116 catalytic region" evidence="2">
    <location>
        <begin position="651"/>
        <end position="868"/>
    </location>
</feature>
<feature type="domain" description="Glycosyl-hydrolase family 116 N-terminal" evidence="3">
    <location>
        <begin position="97"/>
        <end position="388"/>
    </location>
</feature>
<evidence type="ECO:0000259" key="2">
    <source>
        <dbReference type="Pfam" id="PF04685"/>
    </source>
</evidence>